<dbReference type="VEuPathDB" id="FungiDB:H257_07543"/>
<name>A0A6A5AH82_APHAT</name>
<gene>
    <name evidence="1" type="ORF">AaE_005871</name>
</gene>
<organism evidence="1 2">
    <name type="scientific">Aphanomyces astaci</name>
    <name type="common">Crayfish plague agent</name>
    <dbReference type="NCBI Taxonomy" id="112090"/>
    <lineage>
        <taxon>Eukaryota</taxon>
        <taxon>Sar</taxon>
        <taxon>Stramenopiles</taxon>
        <taxon>Oomycota</taxon>
        <taxon>Saprolegniomycetes</taxon>
        <taxon>Saprolegniales</taxon>
        <taxon>Verrucalvaceae</taxon>
        <taxon>Aphanomyces</taxon>
    </lineage>
</organism>
<sequence length="123" mass="14369">MRKHLKFFKDKASPVLMHKHKKARIQWARIILFHGSEQWNNIVFSNEKKFLGGPDGLKYYWHDLRKEKAIYSKRQSGGGSVTVWGALSAIGNTDLAFLEGSQDSCAYIRTLPDYLFPYIDYYY</sequence>
<dbReference type="EMBL" id="VJMI01011390">
    <property type="protein sequence ID" value="KAF0752912.1"/>
    <property type="molecule type" value="Genomic_DNA"/>
</dbReference>
<dbReference type="InterPro" id="IPR036397">
    <property type="entry name" value="RNaseH_sf"/>
</dbReference>
<comment type="caution">
    <text evidence="1">The sequence shown here is derived from an EMBL/GenBank/DDBJ whole genome shotgun (WGS) entry which is preliminary data.</text>
</comment>
<evidence type="ECO:0000313" key="2">
    <source>
        <dbReference type="Proteomes" id="UP000469452"/>
    </source>
</evidence>
<protein>
    <recommendedName>
        <fullName evidence="3">Transposable element Tc3 transposase</fullName>
    </recommendedName>
</protein>
<evidence type="ECO:0000313" key="1">
    <source>
        <dbReference type="EMBL" id="KAF0752912.1"/>
    </source>
</evidence>
<dbReference type="Gene3D" id="3.30.420.10">
    <property type="entry name" value="Ribonuclease H-like superfamily/Ribonuclease H"/>
    <property type="match status" value="1"/>
</dbReference>
<dbReference type="GO" id="GO:0003676">
    <property type="term" value="F:nucleic acid binding"/>
    <property type="evidence" value="ECO:0007669"/>
    <property type="project" value="InterPro"/>
</dbReference>
<reference evidence="1 2" key="1">
    <citation type="submission" date="2019-06" db="EMBL/GenBank/DDBJ databases">
        <title>Genomics analysis of Aphanomyces spp. identifies a new class of oomycete effector associated with host adaptation.</title>
        <authorList>
            <person name="Gaulin E."/>
        </authorList>
    </citation>
    <scope>NUCLEOTIDE SEQUENCE [LARGE SCALE GENOMIC DNA]</scope>
    <source>
        <strain evidence="1 2">E</strain>
    </source>
</reference>
<proteinExistence type="predicted"/>
<evidence type="ECO:0008006" key="3">
    <source>
        <dbReference type="Google" id="ProtNLM"/>
    </source>
</evidence>
<accession>A0A6A5AH82</accession>
<dbReference type="AlphaFoldDB" id="A0A6A5AH82"/>
<dbReference type="Proteomes" id="UP000469452">
    <property type="component" value="Unassembled WGS sequence"/>
</dbReference>
<feature type="non-terminal residue" evidence="1">
    <location>
        <position position="123"/>
    </location>
</feature>